<reference evidence="2" key="2">
    <citation type="submission" date="2023-03" db="EMBL/GenBank/DDBJ databases">
        <authorList>
            <person name="Inwood S.N."/>
            <person name="Skelly J.G."/>
            <person name="Guhlin J."/>
            <person name="Harrop T.W.R."/>
            <person name="Goldson S.G."/>
            <person name="Dearden P.K."/>
        </authorList>
    </citation>
    <scope>NUCLEOTIDE SEQUENCE</scope>
    <source>
        <strain evidence="2">Lincoln</strain>
        <tissue evidence="2">Whole body</tissue>
    </source>
</reference>
<sequence length="492" mass="55738">MPQTSSTAIKRNDYSWQSSLPRVHPLKNRKTPSATATSVIGTKNLTKCVSRQLQVSSKYPKKFYVKEPSTNTTLISPTRFKSPCKPKNFNSIEASTCPSSTGSSQQAASCRKSQSMIELSPAGLNLVGDKNLRSNMESNGQQAIKRTTLSYLISKSHDNLRNNNLQIITENNKEQLEEVSKKAGNLICHTLILNAWRQRREEIKTLQGTIQRLVEQIDHSQLQIVVLRRLLDTENNRIGQLSAEVHRTKAQLENTVKEKNQLAAEKEILEKDAKKFQEVSEERKLISENWKNELLSTKSQLKAVEIQMERDREKLAKLREDKKILLERVLTNEALAAEHSKKAEKADMISKDLHGKISAQNDIINKLQDDKHQLTRELKDVEAENAHLKNSLSTVNDAKKSLDLQADNLTIQLNDREAALRRIESAYNTQLIELNDLREQLLRKSQETGWSGRMLQIAGSMVRAPGAILRTLSFLSLPSIVRHPQFGLLGLY</sequence>
<dbReference type="EMBL" id="JAQQBR010000004">
    <property type="protein sequence ID" value="KAK0178887.1"/>
    <property type="molecule type" value="Genomic_DNA"/>
</dbReference>
<feature type="coiled-coil region" evidence="1">
    <location>
        <begin position="357"/>
        <end position="440"/>
    </location>
</feature>
<feature type="coiled-coil region" evidence="1">
    <location>
        <begin position="203"/>
        <end position="328"/>
    </location>
</feature>
<evidence type="ECO:0000313" key="3">
    <source>
        <dbReference type="Proteomes" id="UP001168972"/>
    </source>
</evidence>
<accession>A0AA39KZ08</accession>
<protein>
    <submittedName>
        <fullName evidence="2">Uncharacterized protein</fullName>
    </submittedName>
</protein>
<gene>
    <name evidence="2" type="ORF">PV327_007730</name>
</gene>
<evidence type="ECO:0000313" key="2">
    <source>
        <dbReference type="EMBL" id="KAK0178887.1"/>
    </source>
</evidence>
<dbReference type="SUPFAM" id="SSF90257">
    <property type="entry name" value="Myosin rod fragments"/>
    <property type="match status" value="1"/>
</dbReference>
<name>A0AA39KZ08_MICHY</name>
<keyword evidence="3" id="KW-1185">Reference proteome</keyword>
<dbReference type="AlphaFoldDB" id="A0AA39KZ08"/>
<comment type="caution">
    <text evidence="2">The sequence shown here is derived from an EMBL/GenBank/DDBJ whole genome shotgun (WGS) entry which is preliminary data.</text>
</comment>
<dbReference type="Proteomes" id="UP001168972">
    <property type="component" value="Unassembled WGS sequence"/>
</dbReference>
<organism evidence="2 3">
    <name type="scientific">Microctonus hyperodae</name>
    <name type="common">Parasitoid wasp</name>
    <dbReference type="NCBI Taxonomy" id="165561"/>
    <lineage>
        <taxon>Eukaryota</taxon>
        <taxon>Metazoa</taxon>
        <taxon>Ecdysozoa</taxon>
        <taxon>Arthropoda</taxon>
        <taxon>Hexapoda</taxon>
        <taxon>Insecta</taxon>
        <taxon>Pterygota</taxon>
        <taxon>Neoptera</taxon>
        <taxon>Endopterygota</taxon>
        <taxon>Hymenoptera</taxon>
        <taxon>Apocrita</taxon>
        <taxon>Ichneumonoidea</taxon>
        <taxon>Braconidae</taxon>
        <taxon>Euphorinae</taxon>
        <taxon>Microctonus</taxon>
    </lineage>
</organism>
<proteinExistence type="predicted"/>
<evidence type="ECO:0000256" key="1">
    <source>
        <dbReference type="SAM" id="Coils"/>
    </source>
</evidence>
<keyword evidence="1" id="KW-0175">Coiled coil</keyword>
<reference evidence="2" key="1">
    <citation type="journal article" date="2023" name="bioRxiv">
        <title>Scaffold-level genome assemblies of two parasitoid biocontrol wasps reveal the parthenogenesis mechanism and an associated novel virus.</title>
        <authorList>
            <person name="Inwood S."/>
            <person name="Skelly J."/>
            <person name="Guhlin J."/>
            <person name="Harrop T."/>
            <person name="Goldson S."/>
            <person name="Dearden P."/>
        </authorList>
    </citation>
    <scope>NUCLEOTIDE SEQUENCE</scope>
    <source>
        <strain evidence="2">Lincoln</strain>
        <tissue evidence="2">Whole body</tissue>
    </source>
</reference>